<evidence type="ECO:0000313" key="4">
    <source>
        <dbReference type="Proteomes" id="UP001620597"/>
    </source>
</evidence>
<evidence type="ECO:0000313" key="3">
    <source>
        <dbReference type="EMBL" id="MFK4754239.1"/>
    </source>
</evidence>
<dbReference type="Gene3D" id="3.10.580.10">
    <property type="entry name" value="CBS-domain"/>
    <property type="match status" value="1"/>
</dbReference>
<dbReference type="Proteomes" id="UP001620597">
    <property type="component" value="Unassembled WGS sequence"/>
</dbReference>
<evidence type="ECO:0000256" key="1">
    <source>
        <dbReference type="PROSITE-ProRule" id="PRU00703"/>
    </source>
</evidence>
<dbReference type="Pfam" id="PF00571">
    <property type="entry name" value="CBS"/>
    <property type="match status" value="2"/>
</dbReference>
<keyword evidence="4" id="KW-1185">Reference proteome</keyword>
<organism evidence="3 4">
    <name type="scientific">Oceanobacter antarcticus</name>
    <dbReference type="NCBI Taxonomy" id="3133425"/>
    <lineage>
        <taxon>Bacteria</taxon>
        <taxon>Pseudomonadati</taxon>
        <taxon>Pseudomonadota</taxon>
        <taxon>Gammaproteobacteria</taxon>
        <taxon>Oceanospirillales</taxon>
        <taxon>Oceanospirillaceae</taxon>
        <taxon>Oceanobacter</taxon>
    </lineage>
</organism>
<evidence type="ECO:0000259" key="2">
    <source>
        <dbReference type="PROSITE" id="PS51371"/>
    </source>
</evidence>
<dbReference type="PROSITE" id="PS51371">
    <property type="entry name" value="CBS"/>
    <property type="match status" value="2"/>
</dbReference>
<comment type="caution">
    <text evidence="3">The sequence shown here is derived from an EMBL/GenBank/DDBJ whole genome shotgun (WGS) entry which is preliminary data.</text>
</comment>
<dbReference type="InterPro" id="IPR046342">
    <property type="entry name" value="CBS_dom_sf"/>
</dbReference>
<reference evidence="3 4" key="1">
    <citation type="submission" date="2024-03" db="EMBL/GenBank/DDBJ databases">
        <title>High-quality draft genome sequence of Oceanobacter sp. wDCs-4.</title>
        <authorList>
            <person name="Dong C."/>
        </authorList>
    </citation>
    <scope>NUCLEOTIDE SEQUENCE [LARGE SCALE GENOMIC DNA]</scope>
    <source>
        <strain evidence="4">wDCs-4</strain>
    </source>
</reference>
<feature type="domain" description="CBS" evidence="2">
    <location>
        <begin position="38"/>
        <end position="96"/>
    </location>
</feature>
<dbReference type="EMBL" id="JBBKTX010000026">
    <property type="protein sequence ID" value="MFK4754239.1"/>
    <property type="molecule type" value="Genomic_DNA"/>
</dbReference>
<gene>
    <name evidence="3" type="ORF">WG929_17640</name>
</gene>
<dbReference type="InterPro" id="IPR000644">
    <property type="entry name" value="CBS_dom"/>
</dbReference>
<dbReference type="SUPFAM" id="SSF54631">
    <property type="entry name" value="CBS-domain pair"/>
    <property type="match status" value="1"/>
</dbReference>
<accession>A0ABW8NMV9</accession>
<sequence length="187" mass="21115">MHKLTLHPVQNVDELAFPEKPVHISLNSPAKAFFTDFIDSEPMVIESSVTAVEARNMMIKTHVRLKLVVDENNRFLGIIDAEHLSDQYILLQATNTGLSSLKEVLVSELMTRKKDLTALNYSELVLSTIGDVVNCLQDNYQQHCLVVDRENHKIRGLFSASDISRKLRLPIDIHEQSSFARVFSAVS</sequence>
<proteinExistence type="predicted"/>
<feature type="domain" description="CBS" evidence="2">
    <location>
        <begin position="110"/>
        <end position="173"/>
    </location>
</feature>
<protein>
    <submittedName>
        <fullName evidence="3">CBS domain-containing protein</fullName>
    </submittedName>
</protein>
<keyword evidence="1" id="KW-0129">CBS domain</keyword>
<name>A0ABW8NMV9_9GAMM</name>
<dbReference type="RefSeq" id="WP_416207154.1">
    <property type="nucleotide sequence ID" value="NZ_JBBKTX010000026.1"/>
</dbReference>